<gene>
    <name evidence="1" type="ORF">C2845_PM04G17750</name>
</gene>
<evidence type="ECO:0000313" key="2">
    <source>
        <dbReference type="Proteomes" id="UP000275267"/>
    </source>
</evidence>
<keyword evidence="2" id="KW-1185">Reference proteome</keyword>
<dbReference type="EMBL" id="PQIB02000011">
    <property type="protein sequence ID" value="RLM86739.1"/>
    <property type="molecule type" value="Genomic_DNA"/>
</dbReference>
<evidence type="ECO:0000313" key="1">
    <source>
        <dbReference type="EMBL" id="RLM86739.1"/>
    </source>
</evidence>
<protein>
    <submittedName>
        <fullName evidence="1">Uncharacterized protein</fullName>
    </submittedName>
</protein>
<proteinExistence type="predicted"/>
<name>A0A3L6QT69_PANMI</name>
<reference evidence="2" key="1">
    <citation type="journal article" date="2019" name="Nat. Commun.">
        <title>The genome of broomcorn millet.</title>
        <authorList>
            <person name="Zou C."/>
            <person name="Miki D."/>
            <person name="Li D."/>
            <person name="Tang Q."/>
            <person name="Xiao L."/>
            <person name="Rajput S."/>
            <person name="Deng P."/>
            <person name="Jia W."/>
            <person name="Huang R."/>
            <person name="Zhang M."/>
            <person name="Sun Y."/>
            <person name="Hu J."/>
            <person name="Fu X."/>
            <person name="Schnable P.S."/>
            <person name="Li F."/>
            <person name="Zhang H."/>
            <person name="Feng B."/>
            <person name="Zhu X."/>
            <person name="Liu R."/>
            <person name="Schnable J.C."/>
            <person name="Zhu J.-K."/>
            <person name="Zhang H."/>
        </authorList>
    </citation>
    <scope>NUCLEOTIDE SEQUENCE [LARGE SCALE GENOMIC DNA]</scope>
</reference>
<dbReference type="AlphaFoldDB" id="A0A3L6QT69"/>
<organism evidence="1 2">
    <name type="scientific">Panicum miliaceum</name>
    <name type="common">Proso millet</name>
    <name type="synonym">Broomcorn millet</name>
    <dbReference type="NCBI Taxonomy" id="4540"/>
    <lineage>
        <taxon>Eukaryota</taxon>
        <taxon>Viridiplantae</taxon>
        <taxon>Streptophyta</taxon>
        <taxon>Embryophyta</taxon>
        <taxon>Tracheophyta</taxon>
        <taxon>Spermatophyta</taxon>
        <taxon>Magnoliopsida</taxon>
        <taxon>Liliopsida</taxon>
        <taxon>Poales</taxon>
        <taxon>Poaceae</taxon>
        <taxon>PACMAD clade</taxon>
        <taxon>Panicoideae</taxon>
        <taxon>Panicodae</taxon>
        <taxon>Paniceae</taxon>
        <taxon>Panicinae</taxon>
        <taxon>Panicum</taxon>
        <taxon>Panicum sect. Panicum</taxon>
    </lineage>
</organism>
<accession>A0A3L6QT69</accession>
<comment type="caution">
    <text evidence="1">The sequence shown here is derived from an EMBL/GenBank/DDBJ whole genome shotgun (WGS) entry which is preliminary data.</text>
</comment>
<sequence length="149" mass="16879">MCVWERDTGRWVPKHSIDLRELFVTWDHRLGLNCRFLGIHPDRGVVYFHQGERSKLVSCDMERGDQGSVICEFGYDNYPPYVLYAPSFARSFEACLCPVSAVRGQRIKACQVHVVSASASCACARSPRARDKGDEHWRTSVEAKRGTGI</sequence>
<dbReference type="Proteomes" id="UP000275267">
    <property type="component" value="Unassembled WGS sequence"/>
</dbReference>